<gene>
    <name evidence="10" type="ordered locus">Ssed_3726</name>
</gene>
<evidence type="ECO:0000256" key="8">
    <source>
        <dbReference type="ARBA" id="ARBA00035655"/>
    </source>
</evidence>
<dbReference type="GO" id="GO:0005886">
    <property type="term" value="C:plasma membrane"/>
    <property type="evidence" value="ECO:0007669"/>
    <property type="project" value="UniProtKB-SubCell"/>
</dbReference>
<reference evidence="10 11" key="1">
    <citation type="submission" date="2007-08" db="EMBL/GenBank/DDBJ databases">
        <title>Complete sequence of Shewanella sediminis HAW-EB3.</title>
        <authorList>
            <consortium name="US DOE Joint Genome Institute"/>
            <person name="Copeland A."/>
            <person name="Lucas S."/>
            <person name="Lapidus A."/>
            <person name="Barry K."/>
            <person name="Glavina del Rio T."/>
            <person name="Dalin E."/>
            <person name="Tice H."/>
            <person name="Pitluck S."/>
            <person name="Chertkov O."/>
            <person name="Brettin T."/>
            <person name="Bruce D."/>
            <person name="Detter J.C."/>
            <person name="Han C."/>
            <person name="Schmutz J."/>
            <person name="Larimer F."/>
            <person name="Land M."/>
            <person name="Hauser L."/>
            <person name="Kyrpides N."/>
            <person name="Kim E."/>
            <person name="Zhao J.-S."/>
            <person name="Richardson P."/>
        </authorList>
    </citation>
    <scope>NUCLEOTIDE SEQUENCE [LARGE SCALE GENOMIC DNA]</scope>
    <source>
        <strain evidence="10 11">HAW-EB3</strain>
    </source>
</reference>
<dbReference type="PANTHER" id="PTHR30574">
    <property type="entry name" value="INNER MEMBRANE PROTEIN YEDE"/>
    <property type="match status" value="1"/>
</dbReference>
<feature type="transmembrane region" description="Helical" evidence="9">
    <location>
        <begin position="63"/>
        <end position="81"/>
    </location>
</feature>
<evidence type="ECO:0000313" key="10">
    <source>
        <dbReference type="EMBL" id="ABV38330.1"/>
    </source>
</evidence>
<dbReference type="Pfam" id="PF04143">
    <property type="entry name" value="Sulf_transp"/>
    <property type="match status" value="1"/>
</dbReference>
<evidence type="ECO:0000313" key="11">
    <source>
        <dbReference type="Proteomes" id="UP000002015"/>
    </source>
</evidence>
<dbReference type="Proteomes" id="UP000002015">
    <property type="component" value="Chromosome"/>
</dbReference>
<evidence type="ECO:0000256" key="2">
    <source>
        <dbReference type="ARBA" id="ARBA00022448"/>
    </source>
</evidence>
<dbReference type="InterPro" id="IPR007272">
    <property type="entry name" value="Sulf_transp_TsuA/YedE"/>
</dbReference>
<dbReference type="KEGG" id="sse:Ssed_3726"/>
<dbReference type="HOGENOM" id="CLU_122700_1_0_6"/>
<protein>
    <submittedName>
        <fullName evidence="10">Uncharacterized protein</fullName>
    </submittedName>
</protein>
<keyword evidence="11" id="KW-1185">Reference proteome</keyword>
<feature type="transmembrane region" description="Helical" evidence="9">
    <location>
        <begin position="130"/>
        <end position="152"/>
    </location>
</feature>
<sequence precursor="true">MELSSFAAALGGGALIGLSAILLMIFNGRIAGISGIVSSAFFSDRKFSDKQLSENTDDKSGPAWQWFFIAGLVLTGVIYALVYEQLGLPTFEFDTVSQPMLLIGGLLVGLGCSLGRGCTSGHGICGIGRLSLRSIVATCLFIAVAACTAVFIH</sequence>
<dbReference type="AlphaFoldDB" id="A8FZQ7"/>
<organism evidence="10 11">
    <name type="scientific">Shewanella sediminis (strain HAW-EB3)</name>
    <dbReference type="NCBI Taxonomy" id="425104"/>
    <lineage>
        <taxon>Bacteria</taxon>
        <taxon>Pseudomonadati</taxon>
        <taxon>Pseudomonadota</taxon>
        <taxon>Gammaproteobacteria</taxon>
        <taxon>Alteromonadales</taxon>
        <taxon>Shewanellaceae</taxon>
        <taxon>Shewanella</taxon>
    </lineage>
</organism>
<evidence type="ECO:0000256" key="3">
    <source>
        <dbReference type="ARBA" id="ARBA00022475"/>
    </source>
</evidence>
<evidence type="ECO:0000256" key="1">
    <source>
        <dbReference type="ARBA" id="ARBA00004429"/>
    </source>
</evidence>
<evidence type="ECO:0000256" key="9">
    <source>
        <dbReference type="SAM" id="Phobius"/>
    </source>
</evidence>
<dbReference type="EMBL" id="CP000821">
    <property type="protein sequence ID" value="ABV38330.1"/>
    <property type="molecule type" value="Genomic_DNA"/>
</dbReference>
<evidence type="ECO:0000256" key="7">
    <source>
        <dbReference type="ARBA" id="ARBA00023136"/>
    </source>
</evidence>
<name>A8FZQ7_SHESH</name>
<evidence type="ECO:0000256" key="6">
    <source>
        <dbReference type="ARBA" id="ARBA00022989"/>
    </source>
</evidence>
<comment type="similarity">
    <text evidence="8">Belongs to the TsuA/YedE (TC 9.B.102) family.</text>
</comment>
<dbReference type="STRING" id="425104.Ssed_3726"/>
<dbReference type="eggNOG" id="COG2391">
    <property type="taxonomic scope" value="Bacteria"/>
</dbReference>
<proteinExistence type="inferred from homology"/>
<keyword evidence="7 9" id="KW-0472">Membrane</keyword>
<dbReference type="PANTHER" id="PTHR30574:SF1">
    <property type="entry name" value="SULPHUR TRANSPORT DOMAIN-CONTAINING PROTEIN"/>
    <property type="match status" value="1"/>
</dbReference>
<keyword evidence="5 9" id="KW-0812">Transmembrane</keyword>
<feature type="transmembrane region" description="Helical" evidence="9">
    <location>
        <begin position="101"/>
        <end position="118"/>
    </location>
</feature>
<evidence type="ECO:0000256" key="4">
    <source>
        <dbReference type="ARBA" id="ARBA00022519"/>
    </source>
</evidence>
<keyword evidence="2" id="KW-0813">Transport</keyword>
<comment type="subcellular location">
    <subcellularLocation>
        <location evidence="1">Cell inner membrane</location>
        <topology evidence="1">Multi-pass membrane protein</topology>
    </subcellularLocation>
</comment>
<keyword evidence="6 9" id="KW-1133">Transmembrane helix</keyword>
<accession>A8FZQ7</accession>
<dbReference type="RefSeq" id="WP_012144060.1">
    <property type="nucleotide sequence ID" value="NC_009831.1"/>
</dbReference>
<evidence type="ECO:0000256" key="5">
    <source>
        <dbReference type="ARBA" id="ARBA00022692"/>
    </source>
</evidence>
<keyword evidence="3" id="KW-1003">Cell membrane</keyword>
<keyword evidence="4" id="KW-0997">Cell inner membrane</keyword>